<evidence type="ECO:0000256" key="6">
    <source>
        <dbReference type="SAM" id="Phobius"/>
    </source>
</evidence>
<dbReference type="EMBL" id="PDET01000026">
    <property type="protein sequence ID" value="PRD12843.1"/>
    <property type="molecule type" value="Genomic_DNA"/>
</dbReference>
<dbReference type="InterPro" id="IPR003339">
    <property type="entry name" value="ABC/ECF_trnsptr_transmembrane"/>
</dbReference>
<organism evidence="7 8">
    <name type="scientific">Pantoea coffeiphila</name>
    <dbReference type="NCBI Taxonomy" id="1465635"/>
    <lineage>
        <taxon>Bacteria</taxon>
        <taxon>Pseudomonadati</taxon>
        <taxon>Pseudomonadota</taxon>
        <taxon>Gammaproteobacteria</taxon>
        <taxon>Enterobacterales</taxon>
        <taxon>Erwiniaceae</taxon>
        <taxon>Pantoea</taxon>
    </lineage>
</organism>
<dbReference type="RefSeq" id="WP_105595389.1">
    <property type="nucleotide sequence ID" value="NZ_PDET01000026.1"/>
</dbReference>
<dbReference type="GO" id="GO:0005886">
    <property type="term" value="C:plasma membrane"/>
    <property type="evidence" value="ECO:0007669"/>
    <property type="project" value="TreeGrafter"/>
</dbReference>
<dbReference type="PANTHER" id="PTHR33514">
    <property type="entry name" value="PROTEIN ABCI12, CHLOROPLASTIC"/>
    <property type="match status" value="1"/>
</dbReference>
<feature type="transmembrane region" description="Helical" evidence="6">
    <location>
        <begin position="20"/>
        <end position="52"/>
    </location>
</feature>
<keyword evidence="3 6" id="KW-0812">Transmembrane</keyword>
<dbReference type="CDD" id="cd16914">
    <property type="entry name" value="EcfT"/>
    <property type="match status" value="1"/>
</dbReference>
<dbReference type="Proteomes" id="UP000239181">
    <property type="component" value="Unassembled WGS sequence"/>
</dbReference>
<dbReference type="AlphaFoldDB" id="A0A2S9I4W5"/>
<feature type="transmembrane region" description="Helical" evidence="6">
    <location>
        <begin position="64"/>
        <end position="83"/>
    </location>
</feature>
<evidence type="ECO:0000256" key="2">
    <source>
        <dbReference type="ARBA" id="ARBA00008564"/>
    </source>
</evidence>
<evidence type="ECO:0000256" key="1">
    <source>
        <dbReference type="ARBA" id="ARBA00004141"/>
    </source>
</evidence>
<evidence type="ECO:0000313" key="8">
    <source>
        <dbReference type="Proteomes" id="UP000239181"/>
    </source>
</evidence>
<dbReference type="PANTHER" id="PTHR33514:SF13">
    <property type="entry name" value="PROTEIN ABCI12, CHLOROPLASTIC"/>
    <property type="match status" value="1"/>
</dbReference>
<comment type="caution">
    <text evidence="7">The sequence shown here is derived from an EMBL/GenBank/DDBJ whole genome shotgun (WGS) entry which is preliminary data.</text>
</comment>
<keyword evidence="4 6" id="KW-1133">Transmembrane helix</keyword>
<reference evidence="7 8" key="1">
    <citation type="submission" date="2017-10" db="EMBL/GenBank/DDBJ databases">
        <title>Draft genome of two endophytic bacteria isolated from 'guarana' Paullinia cupana (Mart.) Ducke.</title>
        <authorList>
            <person name="Siqueira K.A."/>
            <person name="Liotti R.G."/>
            <person name="Mendes T.A."/>
            <person name="Soares M.A."/>
        </authorList>
    </citation>
    <scope>NUCLEOTIDE SEQUENCE [LARGE SCALE GENOMIC DNA]</scope>
    <source>
        <strain evidence="7 8">342</strain>
    </source>
</reference>
<keyword evidence="5 6" id="KW-0472">Membrane</keyword>
<feature type="transmembrane region" description="Helical" evidence="6">
    <location>
        <begin position="89"/>
        <end position="108"/>
    </location>
</feature>
<keyword evidence="8" id="KW-1185">Reference proteome</keyword>
<evidence type="ECO:0000313" key="7">
    <source>
        <dbReference type="EMBL" id="PRD12843.1"/>
    </source>
</evidence>
<evidence type="ECO:0000256" key="3">
    <source>
        <dbReference type="ARBA" id="ARBA00022692"/>
    </source>
</evidence>
<name>A0A2S9I4W5_9GAMM</name>
<comment type="subcellular location">
    <subcellularLocation>
        <location evidence="1">Membrane</location>
        <topology evidence="1">Multi-pass membrane protein</topology>
    </subcellularLocation>
</comment>
<proteinExistence type="inferred from homology"/>
<accession>A0A2S9I4W5</accession>
<comment type="similarity">
    <text evidence="2">Belongs to the CbiQ family.</text>
</comment>
<dbReference type="OrthoDB" id="5868344at2"/>
<protein>
    <submittedName>
        <fullName evidence="7">Cobalt ABC transporter permease</fullName>
    </submittedName>
</protein>
<evidence type="ECO:0000256" key="5">
    <source>
        <dbReference type="ARBA" id="ARBA00023136"/>
    </source>
</evidence>
<evidence type="ECO:0000256" key="4">
    <source>
        <dbReference type="ARBA" id="ARBA00022989"/>
    </source>
</evidence>
<dbReference type="Pfam" id="PF02361">
    <property type="entry name" value="CbiQ"/>
    <property type="match status" value="1"/>
</dbReference>
<gene>
    <name evidence="7" type="ORF">CQW29_24655</name>
</gene>
<sequence length="214" mass="23173">MTLSDYVPGNSFIHRLPSGIKILSLALVGTLLFVFPLLAVVLSTLVVVAALYPLAGIGPKIMLLQLKPLLWVLALLFAVQWWMVDWVSGVLVVARLSALLLLAALVTLTTRTTDMIDALESGLSWLRFLRINPAKVSLALSLALRFIPVLASITAEVREAQKARGLDRSAIAVAIPVIVRTLKMADDIAAALEARAYDPQLKRPQSDAEKSRGS</sequence>